<reference evidence="3" key="1">
    <citation type="submission" date="2020-05" db="EMBL/GenBank/DDBJ databases">
        <authorList>
            <person name="Chiriac C."/>
            <person name="Salcher M."/>
            <person name="Ghai R."/>
            <person name="Kavagutti S V."/>
        </authorList>
    </citation>
    <scope>NUCLEOTIDE SEQUENCE</scope>
</reference>
<dbReference type="Pfam" id="PF00072">
    <property type="entry name" value="Response_reg"/>
    <property type="match status" value="1"/>
</dbReference>
<proteinExistence type="predicted"/>
<gene>
    <name evidence="3" type="ORF">UFOPK3402_00524</name>
</gene>
<dbReference type="InterPro" id="IPR016032">
    <property type="entry name" value="Sig_transdc_resp-reg_C-effctor"/>
</dbReference>
<keyword evidence="1" id="KW-0238">DNA-binding</keyword>
<evidence type="ECO:0000313" key="3">
    <source>
        <dbReference type="EMBL" id="CAB4867507.1"/>
    </source>
</evidence>
<dbReference type="SMART" id="SM00421">
    <property type="entry name" value="HTH_LUXR"/>
    <property type="match status" value="1"/>
</dbReference>
<protein>
    <submittedName>
        <fullName evidence="3">Unannotated protein</fullName>
    </submittedName>
</protein>
<name>A0A6J7D9T8_9ZZZZ</name>
<dbReference type="Gene3D" id="1.10.10.10">
    <property type="entry name" value="Winged helix-like DNA-binding domain superfamily/Winged helix DNA-binding domain"/>
    <property type="match status" value="1"/>
</dbReference>
<dbReference type="GO" id="GO:0003677">
    <property type="term" value="F:DNA binding"/>
    <property type="evidence" value="ECO:0007669"/>
    <property type="project" value="UniProtKB-KW"/>
</dbReference>
<accession>A0A6J7D9T8</accession>
<sequence>MNVAATDTPPTIGVAIVEDSSMLRELIGDAVAEVPEMRLVGSAANCHEATELIDWSKVSFATLDLHLPDGLGIDLGRWLRERYPMLRIAILSDHRRRSLLAGLTATELPFWSYILKASINGRQHLAELLSSAAHSSYIDPQIDIAGSRSEEAINGLSDQQRKILGLVARGLSNGTIARQLFLSEKSVEYNLTQTYVALGLAGDSGANQRVTAAVLYLHRYAPDTHV</sequence>
<dbReference type="Gene3D" id="3.40.50.2300">
    <property type="match status" value="1"/>
</dbReference>
<dbReference type="PRINTS" id="PR00038">
    <property type="entry name" value="HTHLUXR"/>
</dbReference>
<dbReference type="InterPro" id="IPR011006">
    <property type="entry name" value="CheY-like_superfamily"/>
</dbReference>
<dbReference type="InterPro" id="IPR001789">
    <property type="entry name" value="Sig_transdc_resp-reg_receiver"/>
</dbReference>
<dbReference type="SUPFAM" id="SSF52172">
    <property type="entry name" value="CheY-like"/>
    <property type="match status" value="1"/>
</dbReference>
<dbReference type="GO" id="GO:0000160">
    <property type="term" value="P:phosphorelay signal transduction system"/>
    <property type="evidence" value="ECO:0007669"/>
    <property type="project" value="InterPro"/>
</dbReference>
<dbReference type="GO" id="GO:0006355">
    <property type="term" value="P:regulation of DNA-templated transcription"/>
    <property type="evidence" value="ECO:0007669"/>
    <property type="project" value="InterPro"/>
</dbReference>
<organism evidence="3">
    <name type="scientific">freshwater metagenome</name>
    <dbReference type="NCBI Taxonomy" id="449393"/>
    <lineage>
        <taxon>unclassified sequences</taxon>
        <taxon>metagenomes</taxon>
        <taxon>ecological metagenomes</taxon>
    </lineage>
</organism>
<evidence type="ECO:0000256" key="1">
    <source>
        <dbReference type="ARBA" id="ARBA00023125"/>
    </source>
</evidence>
<evidence type="ECO:0000259" key="2">
    <source>
        <dbReference type="PROSITE" id="PS50110"/>
    </source>
</evidence>
<dbReference type="PANTHER" id="PTHR43214">
    <property type="entry name" value="TWO-COMPONENT RESPONSE REGULATOR"/>
    <property type="match status" value="1"/>
</dbReference>
<dbReference type="InterPro" id="IPR000792">
    <property type="entry name" value="Tscrpt_reg_LuxR_C"/>
</dbReference>
<feature type="domain" description="Response regulatory" evidence="2">
    <location>
        <begin position="13"/>
        <end position="131"/>
    </location>
</feature>
<dbReference type="InterPro" id="IPR036388">
    <property type="entry name" value="WH-like_DNA-bd_sf"/>
</dbReference>
<dbReference type="InterPro" id="IPR039420">
    <property type="entry name" value="WalR-like"/>
</dbReference>
<dbReference type="EMBL" id="CAFBLS010000045">
    <property type="protein sequence ID" value="CAB4867507.1"/>
    <property type="molecule type" value="Genomic_DNA"/>
</dbReference>
<dbReference type="Pfam" id="PF00196">
    <property type="entry name" value="GerE"/>
    <property type="match status" value="1"/>
</dbReference>
<dbReference type="SUPFAM" id="SSF46894">
    <property type="entry name" value="C-terminal effector domain of the bipartite response regulators"/>
    <property type="match status" value="1"/>
</dbReference>
<dbReference type="PROSITE" id="PS50110">
    <property type="entry name" value="RESPONSE_REGULATORY"/>
    <property type="match status" value="1"/>
</dbReference>
<dbReference type="AlphaFoldDB" id="A0A6J7D9T8"/>